<dbReference type="EMBL" id="VDMO01000018">
    <property type="protein sequence ID" value="TNM69255.1"/>
    <property type="molecule type" value="Genomic_DNA"/>
</dbReference>
<evidence type="ECO:0000313" key="4">
    <source>
        <dbReference type="Proteomes" id="UP000313988"/>
    </source>
</evidence>
<dbReference type="GO" id="GO:0016757">
    <property type="term" value="F:glycosyltransferase activity"/>
    <property type="evidence" value="ECO:0007669"/>
    <property type="project" value="InterPro"/>
</dbReference>
<dbReference type="GO" id="GO:0071793">
    <property type="term" value="P:bacillithiol biosynthetic process"/>
    <property type="evidence" value="ECO:0007669"/>
    <property type="project" value="InterPro"/>
</dbReference>
<dbReference type="InterPro" id="IPR050194">
    <property type="entry name" value="Glycosyltransferase_grp1"/>
</dbReference>
<accession>A0A5C4Y0D1</accession>
<organism evidence="3 4">
    <name type="scientific">Deinococcus radiopugnans ATCC 19172</name>
    <dbReference type="NCBI Taxonomy" id="585398"/>
    <lineage>
        <taxon>Bacteria</taxon>
        <taxon>Thermotogati</taxon>
        <taxon>Deinococcota</taxon>
        <taxon>Deinococci</taxon>
        <taxon>Deinococcales</taxon>
        <taxon>Deinococcaceae</taxon>
        <taxon>Deinococcus</taxon>
    </lineage>
</organism>
<protein>
    <submittedName>
        <fullName evidence="3">N-acetyl-alpha-D-glucosaminyl L-malate synthase BshA</fullName>
    </submittedName>
</protein>
<reference evidence="3 4" key="1">
    <citation type="submission" date="2019-06" db="EMBL/GenBank/DDBJ databases">
        <title>Genome sequence of Deinococcus radiopugnans ATCC 19172.</title>
        <authorList>
            <person name="Maclea K.S."/>
            <person name="Maynard C.R."/>
        </authorList>
    </citation>
    <scope>NUCLEOTIDE SEQUENCE [LARGE SCALE GENOMIC DNA]</scope>
    <source>
        <strain evidence="3 4">ATCC 19172</strain>
    </source>
</reference>
<dbReference type="SUPFAM" id="SSF53756">
    <property type="entry name" value="UDP-Glycosyltransferase/glycogen phosphorylase"/>
    <property type="match status" value="1"/>
</dbReference>
<comment type="caution">
    <text evidence="3">The sequence shown here is derived from an EMBL/GenBank/DDBJ whole genome shotgun (WGS) entry which is preliminary data.</text>
</comment>
<proteinExistence type="predicted"/>
<dbReference type="InterPro" id="IPR023881">
    <property type="entry name" value="Thiol_BshA"/>
</dbReference>
<evidence type="ECO:0000259" key="1">
    <source>
        <dbReference type="Pfam" id="PF00534"/>
    </source>
</evidence>
<sequence>MLKVYGEGFTGNAILSGHAQSLLLPPTNRISPLKVAVLCHASAGGSGVVATELGLQVARAGHEVHFVGSAQPFRLSGQGGMRGPYFHQVSGFAYALFEQPYPELAAANTLTEVMLEYGVELAHAHYAIPHATAAIHARAIVGAGRVLTTLHGTDVTLVGAEPAFRHTTRHAIERSDHVTAVSQFLADQTREVFGVDREIEVIHNFVDAGRFRRITDPEVRLRFAHPEEALLVHVSNFRPVKRVEDVVQVFARVASEMPARLLMIGDGPERPRAFELAQQLGVIGRTHFLGSFPDVETVLGISDLFVLPSSNESFGLAALEAMSCEVPVVAARAGGIPEVVEDGVTGLLRPVGDVDGMADAALSILRDRERYLGMGTAARHAATSRFSPAHIVPQYLAAYERVIRQD</sequence>
<evidence type="ECO:0000259" key="2">
    <source>
        <dbReference type="Pfam" id="PF13439"/>
    </source>
</evidence>
<evidence type="ECO:0000313" key="3">
    <source>
        <dbReference type="EMBL" id="TNM69255.1"/>
    </source>
</evidence>
<name>A0A5C4Y0D1_9DEIO</name>
<dbReference type="Pfam" id="PF13439">
    <property type="entry name" value="Glyco_transf_4"/>
    <property type="match status" value="1"/>
</dbReference>
<dbReference type="InterPro" id="IPR001296">
    <property type="entry name" value="Glyco_trans_1"/>
</dbReference>
<dbReference type="PANTHER" id="PTHR45947:SF3">
    <property type="entry name" value="SULFOQUINOVOSYL TRANSFERASE SQD2"/>
    <property type="match status" value="1"/>
</dbReference>
<dbReference type="AlphaFoldDB" id="A0A5C4Y0D1"/>
<dbReference type="InterPro" id="IPR028098">
    <property type="entry name" value="Glyco_trans_4-like_N"/>
</dbReference>
<dbReference type="NCBIfam" id="TIGR03999">
    <property type="entry name" value="thiol_BshA"/>
    <property type="match status" value="1"/>
</dbReference>
<gene>
    <name evidence="3" type="primary">bshA</name>
    <name evidence="3" type="ORF">FHR04_15155</name>
</gene>
<dbReference type="Gene3D" id="3.40.50.2000">
    <property type="entry name" value="Glycogen Phosphorylase B"/>
    <property type="match status" value="2"/>
</dbReference>
<dbReference type="PANTHER" id="PTHR45947">
    <property type="entry name" value="SULFOQUINOVOSYL TRANSFERASE SQD2"/>
    <property type="match status" value="1"/>
</dbReference>
<feature type="domain" description="Glycosyl transferase family 1" evidence="1">
    <location>
        <begin position="226"/>
        <end position="380"/>
    </location>
</feature>
<feature type="domain" description="Glycosyltransferase subfamily 4-like N-terminal" evidence="2">
    <location>
        <begin position="44"/>
        <end position="209"/>
    </location>
</feature>
<dbReference type="Pfam" id="PF00534">
    <property type="entry name" value="Glycos_transf_1"/>
    <property type="match status" value="1"/>
</dbReference>
<dbReference type="Proteomes" id="UP000313988">
    <property type="component" value="Unassembled WGS sequence"/>
</dbReference>
<dbReference type="OrthoDB" id="9810929at2"/>